<evidence type="ECO:0008006" key="3">
    <source>
        <dbReference type="Google" id="ProtNLM"/>
    </source>
</evidence>
<keyword evidence="2" id="KW-1185">Reference proteome</keyword>
<protein>
    <recommendedName>
        <fullName evidence="3">Coiled-coil domain-containing protein 180</fullName>
    </recommendedName>
</protein>
<gene>
    <name evidence="1" type="ORF">N325_09143</name>
</gene>
<dbReference type="EMBL" id="KK534566">
    <property type="protein sequence ID" value="KFP29029.1"/>
    <property type="molecule type" value="Genomic_DNA"/>
</dbReference>
<organism evidence="1 2">
    <name type="scientific">Colius striatus</name>
    <name type="common">Speckled mousebird</name>
    <dbReference type="NCBI Taxonomy" id="57412"/>
    <lineage>
        <taxon>Eukaryota</taxon>
        <taxon>Metazoa</taxon>
        <taxon>Chordata</taxon>
        <taxon>Craniata</taxon>
        <taxon>Vertebrata</taxon>
        <taxon>Euteleostomi</taxon>
        <taxon>Archelosauria</taxon>
        <taxon>Archosauria</taxon>
        <taxon>Dinosauria</taxon>
        <taxon>Saurischia</taxon>
        <taxon>Theropoda</taxon>
        <taxon>Coelurosauria</taxon>
        <taxon>Aves</taxon>
        <taxon>Neognathae</taxon>
        <taxon>Neoaves</taxon>
        <taxon>Telluraves</taxon>
        <taxon>Coraciimorphae</taxon>
        <taxon>Coliiformes</taxon>
        <taxon>Coliidae</taxon>
        <taxon>Colius</taxon>
    </lineage>
</organism>
<evidence type="ECO:0000313" key="2">
    <source>
        <dbReference type="Proteomes" id="UP000053615"/>
    </source>
</evidence>
<sequence length="238" mass="27547">NSSKAESSEIAIETFSTSSGNSYTVLGVEEAKKTDIPGTYFTKYEKTESLPPYLKHVLIQETEFAELKKRIRLCFFEHLEKWFEECLSKSFVFVTAKKEELNSEHELCLHLHEQRQGVLETNIYNVRAAELRLHEERLEQHCAGLVEALKKEKAEFHKFCEQQNSISKNLQSRIHDMESVLLTAPMTEKLVAFSNSVQSELQNYLEVIQVSLRSYQSYLKEALGELRDSNVDFLKACR</sequence>
<dbReference type="AlphaFoldDB" id="A0A091KMN1"/>
<dbReference type="PANTHER" id="PTHR21444">
    <property type="entry name" value="COILED-COIL DOMAIN-CONTAINING PROTEIN 180"/>
    <property type="match status" value="1"/>
</dbReference>
<accession>A0A091KMN1</accession>
<dbReference type="Proteomes" id="UP000053615">
    <property type="component" value="Unassembled WGS sequence"/>
</dbReference>
<feature type="non-terminal residue" evidence="1">
    <location>
        <position position="238"/>
    </location>
</feature>
<dbReference type="PANTHER" id="PTHR21444:SF14">
    <property type="entry name" value="COILED-COIL DOMAIN-CONTAINING PROTEIN 180"/>
    <property type="match status" value="1"/>
</dbReference>
<proteinExistence type="predicted"/>
<reference evidence="1 2" key="1">
    <citation type="submission" date="2014-04" db="EMBL/GenBank/DDBJ databases">
        <title>Genome evolution of avian class.</title>
        <authorList>
            <person name="Zhang G."/>
            <person name="Li C."/>
        </authorList>
    </citation>
    <scope>NUCLEOTIDE SEQUENCE [LARGE SCALE GENOMIC DNA]</scope>
    <source>
        <strain evidence="1">BGI_N325</strain>
    </source>
</reference>
<evidence type="ECO:0000313" key="1">
    <source>
        <dbReference type="EMBL" id="KFP29029.1"/>
    </source>
</evidence>
<feature type="non-terminal residue" evidence="1">
    <location>
        <position position="1"/>
    </location>
</feature>
<name>A0A091KMN1_COLST</name>